<dbReference type="Gene3D" id="1.10.287.130">
    <property type="match status" value="1"/>
</dbReference>
<accession>A0ABV4NCB2</accession>
<dbReference type="InterPro" id="IPR003594">
    <property type="entry name" value="HATPase_dom"/>
</dbReference>
<feature type="transmembrane region" description="Helical" evidence="9">
    <location>
        <begin position="12"/>
        <end position="35"/>
    </location>
</feature>
<dbReference type="InterPro" id="IPR036890">
    <property type="entry name" value="HATPase_C_sf"/>
</dbReference>
<evidence type="ECO:0000256" key="6">
    <source>
        <dbReference type="ARBA" id="ARBA00022777"/>
    </source>
</evidence>
<keyword evidence="8" id="KW-0175">Coiled coil</keyword>
<evidence type="ECO:0000259" key="10">
    <source>
        <dbReference type="PROSITE" id="PS50109"/>
    </source>
</evidence>
<keyword evidence="12" id="KW-1185">Reference proteome</keyword>
<keyword evidence="3" id="KW-0597">Phosphoprotein</keyword>
<keyword evidence="5 9" id="KW-0812">Transmembrane</keyword>
<gene>
    <name evidence="11" type="ORF">AB4566_11620</name>
</gene>
<dbReference type="SMART" id="SM00387">
    <property type="entry name" value="HATPase_c"/>
    <property type="match status" value="1"/>
</dbReference>
<protein>
    <recommendedName>
        <fullName evidence="2">histidine kinase</fullName>
        <ecNumber evidence="2">2.7.13.3</ecNumber>
    </recommendedName>
</protein>
<dbReference type="PANTHER" id="PTHR45436:SF16">
    <property type="entry name" value="HISTIDINE KINASE"/>
    <property type="match status" value="1"/>
</dbReference>
<dbReference type="InterPro" id="IPR005467">
    <property type="entry name" value="His_kinase_dom"/>
</dbReference>
<evidence type="ECO:0000256" key="2">
    <source>
        <dbReference type="ARBA" id="ARBA00012438"/>
    </source>
</evidence>
<dbReference type="Pfam" id="PF02518">
    <property type="entry name" value="HATPase_c"/>
    <property type="match status" value="1"/>
</dbReference>
<dbReference type="EMBL" id="JBFRUW010000042">
    <property type="protein sequence ID" value="MFA0568923.1"/>
    <property type="molecule type" value="Genomic_DNA"/>
</dbReference>
<dbReference type="RefSeq" id="WP_372266202.1">
    <property type="nucleotide sequence ID" value="NZ_JBFRUW010000042.1"/>
</dbReference>
<dbReference type="InterPro" id="IPR003661">
    <property type="entry name" value="HisK_dim/P_dom"/>
</dbReference>
<keyword evidence="6 11" id="KW-0418">Kinase</keyword>
<evidence type="ECO:0000256" key="4">
    <source>
        <dbReference type="ARBA" id="ARBA00022679"/>
    </source>
</evidence>
<dbReference type="PANTHER" id="PTHR45436">
    <property type="entry name" value="SENSOR HISTIDINE KINASE YKOH"/>
    <property type="match status" value="1"/>
</dbReference>
<evidence type="ECO:0000256" key="5">
    <source>
        <dbReference type="ARBA" id="ARBA00022692"/>
    </source>
</evidence>
<evidence type="ECO:0000256" key="8">
    <source>
        <dbReference type="SAM" id="Coils"/>
    </source>
</evidence>
<dbReference type="SMART" id="SM00388">
    <property type="entry name" value="HisKA"/>
    <property type="match status" value="1"/>
</dbReference>
<evidence type="ECO:0000313" key="12">
    <source>
        <dbReference type="Proteomes" id="UP001570417"/>
    </source>
</evidence>
<evidence type="ECO:0000256" key="1">
    <source>
        <dbReference type="ARBA" id="ARBA00000085"/>
    </source>
</evidence>
<feature type="transmembrane region" description="Helical" evidence="9">
    <location>
        <begin position="142"/>
        <end position="165"/>
    </location>
</feature>
<reference evidence="11 12" key="1">
    <citation type="journal article" date="2024" name="ISME J.">
        <title>Tailless and filamentous prophages are predominant in marine Vibrio.</title>
        <authorList>
            <person name="Steensen K."/>
            <person name="Seneca J."/>
            <person name="Bartlau N."/>
            <person name="Yu X.A."/>
            <person name="Hussain F.A."/>
            <person name="Polz M.F."/>
        </authorList>
    </citation>
    <scope>NUCLEOTIDE SEQUENCE [LARGE SCALE GENOMIC DNA]</scope>
    <source>
        <strain evidence="11 12">10N.222.51.A1</strain>
    </source>
</reference>
<dbReference type="GO" id="GO:0016301">
    <property type="term" value="F:kinase activity"/>
    <property type="evidence" value="ECO:0007669"/>
    <property type="project" value="UniProtKB-KW"/>
</dbReference>
<dbReference type="CDD" id="cd00075">
    <property type="entry name" value="HATPase"/>
    <property type="match status" value="1"/>
</dbReference>
<evidence type="ECO:0000256" key="7">
    <source>
        <dbReference type="ARBA" id="ARBA00022989"/>
    </source>
</evidence>
<sequence>MILNLVSSTKTLTGRLALFFALMSVIIAGFIYVIFNAALYISEDRVGERRILIDRNAAIELFRSSNDSAIQIDSLTVAYNDLSIIPKAYNQYINGIDSFIGEVGDDPHSRMLYIGEYSDKGETHPLVLLSEIDRVEFSVNELIYSSILVLTLFAILSFSFGALLYRLSKRLIEPFNSLAEQLETNKQDLNEEFSVNDGAAVEFRKLTEQLNEYRREINSLVKREQAFARYASHELRTPLTVVRGANKLLQRSEMTDFQSRQVDRIDDAIIQMSTMVDALLGLVRYERNSDDSPIRVFTKDELNAIIEQNSAQANEKEISLLTQVESEPNIHATDAIMNMLIGNLIRNAIAATSSNGKVHITLTDSQISIEDEGEGLQEQYNPNGHGLGLLVVEDLCNRFEWDFELKNRPTGGCVAQIIFKHEFVSP</sequence>
<keyword evidence="9" id="KW-0472">Membrane</keyword>
<evidence type="ECO:0000256" key="3">
    <source>
        <dbReference type="ARBA" id="ARBA00022553"/>
    </source>
</evidence>
<dbReference type="CDD" id="cd00082">
    <property type="entry name" value="HisKA"/>
    <property type="match status" value="1"/>
</dbReference>
<dbReference type="Proteomes" id="UP001570417">
    <property type="component" value="Unassembled WGS sequence"/>
</dbReference>
<dbReference type="SUPFAM" id="SSF47384">
    <property type="entry name" value="Homodimeric domain of signal transducing histidine kinase"/>
    <property type="match status" value="1"/>
</dbReference>
<name>A0ABV4NCB2_9VIBR</name>
<dbReference type="InterPro" id="IPR050428">
    <property type="entry name" value="TCS_sensor_his_kinase"/>
</dbReference>
<evidence type="ECO:0000256" key="9">
    <source>
        <dbReference type="SAM" id="Phobius"/>
    </source>
</evidence>
<keyword evidence="7 9" id="KW-1133">Transmembrane helix</keyword>
<dbReference type="Pfam" id="PF00512">
    <property type="entry name" value="HisKA"/>
    <property type="match status" value="1"/>
</dbReference>
<evidence type="ECO:0000313" key="11">
    <source>
        <dbReference type="EMBL" id="MFA0568923.1"/>
    </source>
</evidence>
<keyword evidence="4" id="KW-0808">Transferase</keyword>
<comment type="caution">
    <text evidence="11">The sequence shown here is derived from an EMBL/GenBank/DDBJ whole genome shotgun (WGS) entry which is preliminary data.</text>
</comment>
<proteinExistence type="predicted"/>
<comment type="catalytic activity">
    <reaction evidence="1">
        <text>ATP + protein L-histidine = ADP + protein N-phospho-L-histidine.</text>
        <dbReference type="EC" id="2.7.13.3"/>
    </reaction>
</comment>
<dbReference type="EC" id="2.7.13.3" evidence="2"/>
<dbReference type="SUPFAM" id="SSF55874">
    <property type="entry name" value="ATPase domain of HSP90 chaperone/DNA topoisomerase II/histidine kinase"/>
    <property type="match status" value="1"/>
</dbReference>
<dbReference type="InterPro" id="IPR036097">
    <property type="entry name" value="HisK_dim/P_sf"/>
</dbReference>
<dbReference type="PROSITE" id="PS50109">
    <property type="entry name" value="HIS_KIN"/>
    <property type="match status" value="1"/>
</dbReference>
<feature type="domain" description="Histidine kinase" evidence="10">
    <location>
        <begin position="230"/>
        <end position="423"/>
    </location>
</feature>
<feature type="coiled-coil region" evidence="8">
    <location>
        <begin position="172"/>
        <end position="223"/>
    </location>
</feature>
<dbReference type="Gene3D" id="3.30.565.10">
    <property type="entry name" value="Histidine kinase-like ATPase, C-terminal domain"/>
    <property type="match status" value="1"/>
</dbReference>
<organism evidence="11 12">
    <name type="scientific">Vibrio gallaecicus</name>
    <dbReference type="NCBI Taxonomy" id="552386"/>
    <lineage>
        <taxon>Bacteria</taxon>
        <taxon>Pseudomonadati</taxon>
        <taxon>Pseudomonadota</taxon>
        <taxon>Gammaproteobacteria</taxon>
        <taxon>Vibrionales</taxon>
        <taxon>Vibrionaceae</taxon>
        <taxon>Vibrio</taxon>
    </lineage>
</organism>